<dbReference type="AlphaFoldDB" id="B7QBZ5"/>
<organism>
    <name type="scientific">Ixodes scapularis</name>
    <name type="common">Black-legged tick</name>
    <name type="synonym">Deer tick</name>
    <dbReference type="NCBI Taxonomy" id="6945"/>
    <lineage>
        <taxon>Eukaryota</taxon>
        <taxon>Metazoa</taxon>
        <taxon>Ecdysozoa</taxon>
        <taxon>Arthropoda</taxon>
        <taxon>Chelicerata</taxon>
        <taxon>Arachnida</taxon>
        <taxon>Acari</taxon>
        <taxon>Parasitiformes</taxon>
        <taxon>Ixodida</taxon>
        <taxon>Ixodoidea</taxon>
        <taxon>Ixodidae</taxon>
        <taxon>Ixodinae</taxon>
        <taxon>Ixodes</taxon>
    </lineage>
</organism>
<dbReference type="EMBL" id="ABJB010322142">
    <property type="status" value="NOT_ANNOTATED_CDS"/>
    <property type="molecule type" value="Genomic_DNA"/>
</dbReference>
<sequence length="53" mass="6024">PVAKSLDILQVEKYMYIGVFLLKLSSHQCALPKRRELQVCRHLLDALNTGVSK</sequence>
<proteinExistence type="predicted"/>
<name>B7QBZ5_IXOSC</name>
<dbReference type="InParanoid" id="B7QBZ5"/>
<dbReference type="EnsemblMetazoa" id="ISCW012650-RA">
    <property type="protein sequence ID" value="ISCW012650-PA"/>
    <property type="gene ID" value="ISCW012650"/>
</dbReference>
<accession>B7QBZ5</accession>
<dbReference type="VEuPathDB" id="VectorBase:ISCI012650"/>
<dbReference type="PaxDb" id="6945-B7QBZ5"/>
<feature type="non-terminal residue" evidence="1">
    <location>
        <position position="53"/>
    </location>
</feature>
<reference evidence="2" key="2">
    <citation type="submission" date="2020-05" db="UniProtKB">
        <authorList>
            <consortium name="EnsemblMetazoa"/>
        </authorList>
    </citation>
    <scope>IDENTIFICATION</scope>
    <source>
        <strain evidence="2">wikel</strain>
    </source>
</reference>
<keyword evidence="3" id="KW-1185">Reference proteome</keyword>
<gene>
    <name evidence="1" type="ORF">IscW_ISCW012650</name>
</gene>
<dbReference type="VEuPathDB" id="VectorBase:ISCW012650"/>
<dbReference type="Proteomes" id="UP000001555">
    <property type="component" value="Unassembled WGS sequence"/>
</dbReference>
<evidence type="ECO:0000313" key="1">
    <source>
        <dbReference type="EMBL" id="EEC16367.1"/>
    </source>
</evidence>
<feature type="non-terminal residue" evidence="1">
    <location>
        <position position="1"/>
    </location>
</feature>
<reference evidence="1 3" key="1">
    <citation type="submission" date="2008-03" db="EMBL/GenBank/DDBJ databases">
        <title>Annotation of Ixodes scapularis.</title>
        <authorList>
            <consortium name="Ixodes scapularis Genome Project Consortium"/>
            <person name="Caler E."/>
            <person name="Hannick L.I."/>
            <person name="Bidwell S."/>
            <person name="Joardar V."/>
            <person name="Thiagarajan M."/>
            <person name="Amedeo P."/>
            <person name="Galinsky K.J."/>
            <person name="Schobel S."/>
            <person name="Inman J."/>
            <person name="Hostetler J."/>
            <person name="Miller J."/>
            <person name="Hammond M."/>
            <person name="Megy K."/>
            <person name="Lawson D."/>
            <person name="Kodira C."/>
            <person name="Sutton G."/>
            <person name="Meyer J."/>
            <person name="Hill C.A."/>
            <person name="Birren B."/>
            <person name="Nene V."/>
            <person name="Collins F."/>
            <person name="Alarcon-Chaidez F."/>
            <person name="Wikel S."/>
            <person name="Strausberg R."/>
        </authorList>
    </citation>
    <scope>NUCLEOTIDE SEQUENCE [LARGE SCALE GENOMIC DNA]</scope>
    <source>
        <strain evidence="3">Wikel</strain>
        <strain evidence="1">Wikel colony</strain>
    </source>
</reference>
<evidence type="ECO:0000313" key="3">
    <source>
        <dbReference type="Proteomes" id="UP000001555"/>
    </source>
</evidence>
<dbReference type="HOGENOM" id="CLU_3074672_0_0_1"/>
<protein>
    <submittedName>
        <fullName evidence="1 2">Uncharacterized protein</fullName>
    </submittedName>
</protein>
<evidence type="ECO:0000313" key="2">
    <source>
        <dbReference type="EnsemblMetazoa" id="ISCW012650-PA"/>
    </source>
</evidence>
<dbReference type="EMBL" id="DS903729">
    <property type="protein sequence ID" value="EEC16367.1"/>
    <property type="molecule type" value="Genomic_DNA"/>
</dbReference>